<dbReference type="EMBL" id="CAJNOQ010002193">
    <property type="protein sequence ID" value="CAF0944340.1"/>
    <property type="molecule type" value="Genomic_DNA"/>
</dbReference>
<feature type="domain" description="Cadherin" evidence="8">
    <location>
        <begin position="130"/>
        <end position="235"/>
    </location>
</feature>
<dbReference type="AlphaFoldDB" id="A0A814CQC8"/>
<gene>
    <name evidence="9" type="ORF">GPM918_LOCUS10887</name>
    <name evidence="10" type="ORF">SRO942_LOCUS10888</name>
</gene>
<dbReference type="PROSITE" id="PS50268">
    <property type="entry name" value="CADHERIN_2"/>
    <property type="match status" value="2"/>
</dbReference>
<evidence type="ECO:0000313" key="11">
    <source>
        <dbReference type="Proteomes" id="UP000663829"/>
    </source>
</evidence>
<dbReference type="EMBL" id="CAJOBC010002193">
    <property type="protein sequence ID" value="CAF3720605.1"/>
    <property type="molecule type" value="Genomic_DNA"/>
</dbReference>
<evidence type="ECO:0000259" key="8">
    <source>
        <dbReference type="PROSITE" id="PS50268"/>
    </source>
</evidence>
<evidence type="ECO:0000256" key="1">
    <source>
        <dbReference type="ARBA" id="ARBA00004370"/>
    </source>
</evidence>
<dbReference type="PRINTS" id="PR00205">
    <property type="entry name" value="CADHERIN"/>
</dbReference>
<comment type="caution">
    <text evidence="9">The sequence shown here is derived from an EMBL/GenBank/DDBJ whole genome shotgun (WGS) entry which is preliminary data.</text>
</comment>
<evidence type="ECO:0000256" key="4">
    <source>
        <dbReference type="ARBA" id="ARBA00023136"/>
    </source>
</evidence>
<feature type="transmembrane region" description="Helical" evidence="7">
    <location>
        <begin position="558"/>
        <end position="582"/>
    </location>
</feature>
<dbReference type="GO" id="GO:0016342">
    <property type="term" value="C:catenin complex"/>
    <property type="evidence" value="ECO:0007669"/>
    <property type="project" value="TreeGrafter"/>
</dbReference>
<dbReference type="Gene3D" id="2.60.40.60">
    <property type="entry name" value="Cadherins"/>
    <property type="match status" value="2"/>
</dbReference>
<keyword evidence="7" id="KW-1133">Transmembrane helix</keyword>
<evidence type="ECO:0000256" key="6">
    <source>
        <dbReference type="SAM" id="MobiDB-lite"/>
    </source>
</evidence>
<evidence type="ECO:0000256" key="2">
    <source>
        <dbReference type="ARBA" id="ARBA00022737"/>
    </source>
</evidence>
<feature type="region of interest" description="Disordered" evidence="6">
    <location>
        <begin position="687"/>
        <end position="711"/>
    </location>
</feature>
<feature type="region of interest" description="Disordered" evidence="6">
    <location>
        <begin position="606"/>
        <end position="649"/>
    </location>
</feature>
<dbReference type="InterPro" id="IPR015919">
    <property type="entry name" value="Cadherin-like_sf"/>
</dbReference>
<organism evidence="9 11">
    <name type="scientific">Didymodactylos carnosus</name>
    <dbReference type="NCBI Taxonomy" id="1234261"/>
    <lineage>
        <taxon>Eukaryota</taxon>
        <taxon>Metazoa</taxon>
        <taxon>Spiralia</taxon>
        <taxon>Gnathifera</taxon>
        <taxon>Rotifera</taxon>
        <taxon>Eurotatoria</taxon>
        <taxon>Bdelloidea</taxon>
        <taxon>Philodinida</taxon>
        <taxon>Philodinidae</taxon>
        <taxon>Didymodactylos</taxon>
    </lineage>
</organism>
<evidence type="ECO:0000256" key="5">
    <source>
        <dbReference type="PROSITE-ProRule" id="PRU00043"/>
    </source>
</evidence>
<dbReference type="GO" id="GO:0045296">
    <property type="term" value="F:cadherin binding"/>
    <property type="evidence" value="ECO:0007669"/>
    <property type="project" value="TreeGrafter"/>
</dbReference>
<dbReference type="Proteomes" id="UP000681722">
    <property type="component" value="Unassembled WGS sequence"/>
</dbReference>
<keyword evidence="11" id="KW-1185">Reference proteome</keyword>
<evidence type="ECO:0000256" key="3">
    <source>
        <dbReference type="ARBA" id="ARBA00022837"/>
    </source>
</evidence>
<dbReference type="CDD" id="cd11304">
    <property type="entry name" value="Cadherin_repeat"/>
    <property type="match status" value="2"/>
</dbReference>
<dbReference type="GO" id="GO:0007156">
    <property type="term" value="P:homophilic cell adhesion via plasma membrane adhesion molecules"/>
    <property type="evidence" value="ECO:0007669"/>
    <property type="project" value="InterPro"/>
</dbReference>
<proteinExistence type="predicted"/>
<name>A0A814CQC8_9BILA</name>
<comment type="subcellular location">
    <subcellularLocation>
        <location evidence="1">Membrane</location>
    </subcellularLocation>
</comment>
<sequence length="806" mass="90318">MVTLTITPGQSQELCKLQYLPADQILSMLESDKAGDLIATLNIFGTPDQIETYLDYNSTVVKTNGTDYFSLNFTKLYLRYPLNYESWVSNGYPNPFRIIVSCIIKANQSINNLDFQMELIDVNDNAPTFNQSIYSVYLLETAVVNSIVYSQISAYDLDFGIITYYLRNDSQYSSYFTLVSSTNASLILLKPLDYNQMISQFNLTIVAQDNGVPSLSSQATIYIQLIDVDNLNPIFQSNSYNLNISIDTLVNSVVTPNEGTISAYDQDIGINATIIYFLATNTYFAINKSTGILTLQNSFNFTTQFDLLLTAQQENNANRSVTILLHVNVYEINIYPPRFVNTPYSLDGYTTNSKDKIPSFNGTVNDADINPRLQYSTTCSSSSLLLQVTKINLRQFQVQTENPTDLPVCSPCLCQFIVTDGLYFDQTVITVTIYILPTFSMSSYLFSADYPLNTTSIGTVQAIIDGRCQVQYSIVNIENSSITNQFFTISSSGSLRYSSTTFPTTDVYQMRVIAYQLCLNSSRTTTSSVDITITVKNFPTASTQSPVTTTTKTDQSTLYAIIASVIGFIFIVLASMIIIIYYKIQRARRRVPPFFTQKPRSQAQGLFFKSKTPLDEQQTSPYTLDVRDDSSSGTPRIFHHSSSNDENGHQRLLSGRYKVNEPPLLPSSYSSHYHTTRASTLEDLLSSYDNRSSTPESNSSVETSTIAHRPGSFRTTLSIREPDFNFGNDHQQHQISSPTILGTINEDTGLNQQNNQHHRIHRPLRPTEDSMDIISESHESSISAGTQSAQAVILHRDVNDYLTVFV</sequence>
<evidence type="ECO:0000313" key="9">
    <source>
        <dbReference type="EMBL" id="CAF0944340.1"/>
    </source>
</evidence>
<keyword evidence="3 5" id="KW-0106">Calcium</keyword>
<keyword evidence="2" id="KW-0677">Repeat</keyword>
<dbReference type="InterPro" id="IPR002126">
    <property type="entry name" value="Cadherin-like_dom"/>
</dbReference>
<keyword evidence="7" id="KW-0812">Transmembrane</keyword>
<evidence type="ECO:0000256" key="7">
    <source>
        <dbReference type="SAM" id="Phobius"/>
    </source>
</evidence>
<dbReference type="SUPFAM" id="SSF49313">
    <property type="entry name" value="Cadherin-like"/>
    <property type="match status" value="2"/>
</dbReference>
<feature type="domain" description="Cadherin" evidence="8">
    <location>
        <begin position="236"/>
        <end position="339"/>
    </location>
</feature>
<dbReference type="PANTHER" id="PTHR24027">
    <property type="entry name" value="CADHERIN-23"/>
    <property type="match status" value="1"/>
</dbReference>
<keyword evidence="4 7" id="KW-0472">Membrane</keyword>
<dbReference type="InterPro" id="IPR039808">
    <property type="entry name" value="Cadherin"/>
</dbReference>
<evidence type="ECO:0000313" key="10">
    <source>
        <dbReference type="EMBL" id="CAF3720605.1"/>
    </source>
</evidence>
<accession>A0A814CQC8</accession>
<reference evidence="9" key="1">
    <citation type="submission" date="2021-02" db="EMBL/GenBank/DDBJ databases">
        <authorList>
            <person name="Nowell W R."/>
        </authorList>
    </citation>
    <scope>NUCLEOTIDE SEQUENCE</scope>
</reference>
<feature type="compositionally biased region" description="Polar residues" evidence="6">
    <location>
        <begin position="687"/>
        <end position="706"/>
    </location>
</feature>
<dbReference type="PANTHER" id="PTHR24027:SF438">
    <property type="entry name" value="CADHERIN 23"/>
    <property type="match status" value="1"/>
</dbReference>
<dbReference type="Proteomes" id="UP000663829">
    <property type="component" value="Unassembled WGS sequence"/>
</dbReference>
<dbReference type="Pfam" id="PF00028">
    <property type="entry name" value="Cadherin"/>
    <property type="match status" value="1"/>
</dbReference>
<protein>
    <recommendedName>
        <fullName evidence="8">Cadherin domain-containing protein</fullName>
    </recommendedName>
</protein>
<dbReference type="SMART" id="SM00112">
    <property type="entry name" value="CA"/>
    <property type="match status" value="2"/>
</dbReference>
<dbReference type="OrthoDB" id="6250271at2759"/>
<dbReference type="GO" id="GO:0016477">
    <property type="term" value="P:cell migration"/>
    <property type="evidence" value="ECO:0007669"/>
    <property type="project" value="TreeGrafter"/>
</dbReference>
<dbReference type="GO" id="GO:0008013">
    <property type="term" value="F:beta-catenin binding"/>
    <property type="evidence" value="ECO:0007669"/>
    <property type="project" value="TreeGrafter"/>
</dbReference>
<dbReference type="GO" id="GO:0005509">
    <property type="term" value="F:calcium ion binding"/>
    <property type="evidence" value="ECO:0007669"/>
    <property type="project" value="UniProtKB-UniRule"/>
</dbReference>